<proteinExistence type="predicted"/>
<comment type="subcellular location">
    <subcellularLocation>
        <location evidence="1">Nucleus</location>
    </subcellularLocation>
</comment>
<dbReference type="InParanoid" id="A0A1S4F3Y2"/>
<feature type="compositionally biased region" description="Basic and acidic residues" evidence="8">
    <location>
        <begin position="569"/>
        <end position="581"/>
    </location>
</feature>
<feature type="compositionally biased region" description="Basic and acidic residues" evidence="8">
    <location>
        <begin position="260"/>
        <end position="269"/>
    </location>
</feature>
<dbReference type="PANTHER" id="PTHR24404">
    <property type="entry name" value="ZINC FINGER PROTEIN"/>
    <property type="match status" value="1"/>
</dbReference>
<organism evidence="9 10">
    <name type="scientific">Aedes aegypti</name>
    <name type="common">Yellowfever mosquito</name>
    <name type="synonym">Culex aegypti</name>
    <dbReference type="NCBI Taxonomy" id="7159"/>
    <lineage>
        <taxon>Eukaryota</taxon>
        <taxon>Metazoa</taxon>
        <taxon>Ecdysozoa</taxon>
        <taxon>Arthropoda</taxon>
        <taxon>Hexapoda</taxon>
        <taxon>Insecta</taxon>
        <taxon>Pterygota</taxon>
        <taxon>Neoptera</taxon>
        <taxon>Endopterygota</taxon>
        <taxon>Diptera</taxon>
        <taxon>Nematocera</taxon>
        <taxon>Culicoidea</taxon>
        <taxon>Culicidae</taxon>
        <taxon>Culicinae</taxon>
        <taxon>Aedini</taxon>
        <taxon>Aedes</taxon>
        <taxon>Stegomyia</taxon>
    </lineage>
</organism>
<dbReference type="FunFam" id="3.30.160.60:FF:000065">
    <property type="entry name" value="B-cell CLL/lymphoma 6, member B"/>
    <property type="match status" value="1"/>
</dbReference>
<feature type="compositionally biased region" description="Acidic residues" evidence="8">
    <location>
        <begin position="297"/>
        <end position="307"/>
    </location>
</feature>
<dbReference type="PROSITE" id="PS50157">
    <property type="entry name" value="ZINC_FINGER_C2H2_2"/>
    <property type="match status" value="3"/>
</dbReference>
<dbReference type="VEuPathDB" id="VectorBase:AAEL003176"/>
<dbReference type="SMART" id="SM00868">
    <property type="entry name" value="zf-AD"/>
    <property type="match status" value="1"/>
</dbReference>
<feature type="compositionally biased region" description="Low complexity" evidence="8">
    <location>
        <begin position="609"/>
        <end position="627"/>
    </location>
</feature>
<dbReference type="Gene3D" id="3.30.160.60">
    <property type="entry name" value="Classic Zinc Finger"/>
    <property type="match status" value="3"/>
</dbReference>
<evidence type="ECO:0000256" key="1">
    <source>
        <dbReference type="ARBA" id="ARBA00004123"/>
    </source>
</evidence>
<reference evidence="9 10" key="1">
    <citation type="submission" date="2017-06" db="EMBL/GenBank/DDBJ databases">
        <title>Aedes aegypti genome working group (AGWG) sequencing and assembly.</title>
        <authorList>
            <consortium name="Aedes aegypti Genome Working Group (AGWG)"/>
            <person name="Matthews B.J."/>
        </authorList>
    </citation>
    <scope>NUCLEOTIDE SEQUENCE [LARGE SCALE GENOMIC DNA]</scope>
    <source>
        <strain evidence="9 10">LVP_AGWG</strain>
    </source>
</reference>
<dbReference type="InterPro" id="IPR036236">
    <property type="entry name" value="Znf_C2H2_sf"/>
</dbReference>
<dbReference type="GO" id="GO:0003700">
    <property type="term" value="F:DNA-binding transcription factor activity"/>
    <property type="evidence" value="ECO:0007669"/>
    <property type="project" value="TreeGrafter"/>
</dbReference>
<reference evidence="9" key="2">
    <citation type="submission" date="2020-05" db="UniProtKB">
        <authorList>
            <consortium name="EnsemblMetazoa"/>
        </authorList>
    </citation>
    <scope>IDENTIFICATION</scope>
    <source>
        <strain evidence="9">LVP_AGWG</strain>
    </source>
</reference>
<keyword evidence="3" id="KW-0677">Repeat</keyword>
<dbReference type="InterPro" id="IPR050589">
    <property type="entry name" value="Ikaros_C2H2-ZF"/>
</dbReference>
<evidence type="ECO:0000256" key="6">
    <source>
        <dbReference type="ARBA" id="ARBA00023125"/>
    </source>
</evidence>
<dbReference type="PROSITE" id="PS00028">
    <property type="entry name" value="ZINC_FINGER_C2H2_1"/>
    <property type="match status" value="4"/>
</dbReference>
<feature type="region of interest" description="Disordered" evidence="8">
    <location>
        <begin position="569"/>
        <end position="635"/>
    </location>
</feature>
<keyword evidence="5" id="KW-0862">Zinc</keyword>
<dbReference type="EnsemblMetazoa" id="AAEL003176-RA">
    <property type="protein sequence ID" value="AAEL003176-PA"/>
    <property type="gene ID" value="AAEL003176"/>
</dbReference>
<protein>
    <submittedName>
        <fullName evidence="9">Uncharacterized protein</fullName>
    </submittedName>
</protein>
<keyword evidence="7" id="KW-0539">Nucleus</keyword>
<evidence type="ECO:0000256" key="8">
    <source>
        <dbReference type="SAM" id="MobiDB-lite"/>
    </source>
</evidence>
<evidence type="ECO:0000313" key="10">
    <source>
        <dbReference type="Proteomes" id="UP000008820"/>
    </source>
</evidence>
<keyword evidence="6" id="KW-0238">DNA-binding</keyword>
<gene>
    <name evidence="9" type="primary">5577401</name>
</gene>
<dbReference type="InterPro" id="IPR013087">
    <property type="entry name" value="Znf_C2H2_type"/>
</dbReference>
<dbReference type="OrthoDB" id="6155966at2759"/>
<dbReference type="Proteomes" id="UP000008820">
    <property type="component" value="Chromosome 1"/>
</dbReference>
<evidence type="ECO:0000256" key="7">
    <source>
        <dbReference type="ARBA" id="ARBA00023242"/>
    </source>
</evidence>
<keyword evidence="2" id="KW-0479">Metal-binding</keyword>
<dbReference type="SUPFAM" id="SSF57716">
    <property type="entry name" value="Glucocorticoid receptor-like (DNA-binding domain)"/>
    <property type="match status" value="1"/>
</dbReference>
<dbReference type="PANTHER" id="PTHR24404:SF114">
    <property type="entry name" value="KLUMPFUSS, ISOFORM B-RELATED"/>
    <property type="match status" value="1"/>
</dbReference>
<feature type="region of interest" description="Disordered" evidence="8">
    <location>
        <begin position="260"/>
        <end position="363"/>
    </location>
</feature>
<evidence type="ECO:0000256" key="4">
    <source>
        <dbReference type="ARBA" id="ARBA00022771"/>
    </source>
</evidence>
<sequence>MDKLVQKCLAPDCNSTTDQLGISFFDFPSEDRELIRSWNKALGFRANCKHIPDPKVCDRHFLPEEIDRNVVPAVLTRPDAVPSVGVISSMDDKPGPTEVMTREGSGSEASYCRLCAKDERQPLKNSLEKLMKCSDTAKLLDICLESSRKYDMLPSGVCDACAHMMKFWIKFVRTCSAAQIKLVKMLGVIKNDDEEDCSKLDTEAVVATQIKREDEEPSEIPTDYLVVGLGKDEKSLGACYDISEETEFDNDVQKAVEKLEHDHAVKEEPCDTNSDPDYDMPKDFGAYSSSESHSGTDEDDDDEYEPEEERRRNSEMKYEVPEEDDTFVEEKPKRKRGRPRKNDPRPPKGPRKPREKRDKSTDEKPASLCKQVCQICGKILSSSATFNVHMMTHTQQKDIVCPICDRRFYIKQQLKIHMESIHEKKDFVCNICGLKCRWRKSLRRHMLLHDDNPYKHKCTYCDKAFARPNQLRYHVMKHTGDRVYCDICGADYRFNYMLTQHKIRKHGIVVEGVQLYKQSARKKKSECGAQSTNSKKLRVVQQDETQIQLPVDPPVHPSIAPIIQQMAMSEHDRTSHSDLTHVSDMGSPATTASFATIGSPEPASHFSGHPHPALQQSQLQQHHQQASPMSGYNGAVLTMPMPSSLIGFPSLNRQ</sequence>
<feature type="compositionally biased region" description="Basic and acidic residues" evidence="8">
    <location>
        <begin position="308"/>
        <end position="320"/>
    </location>
</feature>
<keyword evidence="4" id="KW-0863">Zinc-finger</keyword>
<dbReference type="SMART" id="SM00980">
    <property type="entry name" value="THAP"/>
    <property type="match status" value="1"/>
</dbReference>
<dbReference type="PROSITE" id="PS50950">
    <property type="entry name" value="ZF_THAP"/>
    <property type="match status" value="1"/>
</dbReference>
<dbReference type="GO" id="GO:0000978">
    <property type="term" value="F:RNA polymerase II cis-regulatory region sequence-specific DNA binding"/>
    <property type="evidence" value="ECO:0007669"/>
    <property type="project" value="TreeGrafter"/>
</dbReference>
<dbReference type="FunCoup" id="A0A1S4F3Y2">
    <property type="interactions" value="70"/>
</dbReference>
<keyword evidence="10" id="KW-1185">Reference proteome</keyword>
<dbReference type="AlphaFoldDB" id="A0A1S4F3Y2"/>
<name>A0A1S4F3Y2_AEDAE</name>
<dbReference type="GO" id="GO:0008270">
    <property type="term" value="F:zinc ion binding"/>
    <property type="evidence" value="ECO:0007669"/>
    <property type="project" value="UniProtKB-KW"/>
</dbReference>
<dbReference type="GO" id="GO:0005634">
    <property type="term" value="C:nucleus"/>
    <property type="evidence" value="ECO:0007669"/>
    <property type="project" value="UniProtKB-SubCell"/>
</dbReference>
<dbReference type="SUPFAM" id="SSF57667">
    <property type="entry name" value="beta-beta-alpha zinc fingers"/>
    <property type="match status" value="3"/>
</dbReference>
<dbReference type="InterPro" id="IPR006612">
    <property type="entry name" value="THAP_Znf"/>
</dbReference>
<evidence type="ECO:0000313" key="9">
    <source>
        <dbReference type="EnsemblMetazoa" id="AAEL003176-PA"/>
    </source>
</evidence>
<dbReference type="InterPro" id="IPR012934">
    <property type="entry name" value="Znf_AD"/>
</dbReference>
<evidence type="ECO:0000256" key="5">
    <source>
        <dbReference type="ARBA" id="ARBA00022833"/>
    </source>
</evidence>
<dbReference type="GO" id="GO:0006357">
    <property type="term" value="P:regulation of transcription by RNA polymerase II"/>
    <property type="evidence" value="ECO:0007669"/>
    <property type="project" value="TreeGrafter"/>
</dbReference>
<evidence type="ECO:0000256" key="2">
    <source>
        <dbReference type="ARBA" id="ARBA00022723"/>
    </source>
</evidence>
<dbReference type="SMART" id="SM00355">
    <property type="entry name" value="ZnF_C2H2"/>
    <property type="match status" value="5"/>
</dbReference>
<dbReference type="Pfam" id="PF00096">
    <property type="entry name" value="zf-C2H2"/>
    <property type="match status" value="3"/>
</dbReference>
<evidence type="ECO:0000256" key="3">
    <source>
        <dbReference type="ARBA" id="ARBA00022737"/>
    </source>
</evidence>
<dbReference type="Pfam" id="PF05485">
    <property type="entry name" value="THAP"/>
    <property type="match status" value="1"/>
</dbReference>
<accession>A0A1S4F3Y2</accession>